<dbReference type="OrthoDB" id="4975268at2759"/>
<proteinExistence type="predicted"/>
<organism evidence="2 3">
    <name type="scientific">Fusarium oxysporum f. sp. cubense (strain race 1)</name>
    <name type="common">Panama disease fungus</name>
    <dbReference type="NCBI Taxonomy" id="1229664"/>
    <lineage>
        <taxon>Eukaryota</taxon>
        <taxon>Fungi</taxon>
        <taxon>Dikarya</taxon>
        <taxon>Ascomycota</taxon>
        <taxon>Pezizomycotina</taxon>
        <taxon>Sordariomycetes</taxon>
        <taxon>Hypocreomycetidae</taxon>
        <taxon>Hypocreales</taxon>
        <taxon>Nectriaceae</taxon>
        <taxon>Fusarium</taxon>
        <taxon>Fusarium oxysporum species complex</taxon>
    </lineage>
</organism>
<evidence type="ECO:0000313" key="2">
    <source>
        <dbReference type="EMBL" id="ENH69747.1"/>
    </source>
</evidence>
<accession>N4UEE4</accession>
<dbReference type="VEuPathDB" id="FungiDB:FOC1_g10012105"/>
<dbReference type="OMA" id="MVADFRI"/>
<name>N4UEE4_FUSC1</name>
<gene>
    <name evidence="2" type="ORF">FOC1_g10012105</name>
</gene>
<evidence type="ECO:0000256" key="1">
    <source>
        <dbReference type="SAM" id="SignalP"/>
    </source>
</evidence>
<feature type="signal peptide" evidence="1">
    <location>
        <begin position="1"/>
        <end position="27"/>
    </location>
</feature>
<keyword evidence="1" id="KW-0732">Signal</keyword>
<sequence length="168" mass="18345">MIIVVYPFGVLCSAVLCCAVLCCAVLCQGCVSSGARHKTSPIDIGGLRFGEMVADFRIDRAELEGFQAESVGAGLKESASIGGQVSCTCYRQWDTMEYMSCSGLLSFDPRGGCLRQMWLVVVMYRHGSRTEYDAINNHRDLSPWVPGFFLTDLYAPSIMAAELVLVHA</sequence>
<dbReference type="Proteomes" id="UP000016928">
    <property type="component" value="Unassembled WGS sequence"/>
</dbReference>
<dbReference type="EMBL" id="KB730216">
    <property type="protein sequence ID" value="ENH69747.1"/>
    <property type="molecule type" value="Genomic_DNA"/>
</dbReference>
<evidence type="ECO:0000313" key="3">
    <source>
        <dbReference type="Proteomes" id="UP000016928"/>
    </source>
</evidence>
<reference evidence="3" key="1">
    <citation type="submission" date="2012-09" db="EMBL/GenBank/DDBJ databases">
        <title>Genome sequencing and comparative transcriptomics of race 1 and race 4 of banana pathogen: Fusarium oxysporum f. sp. cubense.</title>
        <authorList>
            <person name="Fang X."/>
            <person name="Huang J."/>
        </authorList>
    </citation>
    <scope>NUCLEOTIDE SEQUENCE [LARGE SCALE GENOMIC DNA]</scope>
    <source>
        <strain evidence="3">race 1</strain>
    </source>
</reference>
<dbReference type="HOGENOM" id="CLU_1749689_0_0_1"/>
<reference evidence="3" key="2">
    <citation type="journal article" date="2014" name="PLoS ONE">
        <title>Genome and Transcriptome Analysis of the Fungal Pathogen Fusarium oxysporum f. sp. cubense Causing Banana Vascular Wilt Disease.</title>
        <authorList>
            <person name="Guo L."/>
            <person name="Han L."/>
            <person name="Yang L."/>
            <person name="Zeng H."/>
            <person name="Fan D."/>
            <person name="Zhu Y."/>
            <person name="Feng Y."/>
            <person name="Wang G."/>
            <person name="Peng C."/>
            <person name="Jiang X."/>
            <person name="Zhou D."/>
            <person name="Ni P."/>
            <person name="Liang C."/>
            <person name="Liu L."/>
            <person name="Wang J."/>
            <person name="Mao C."/>
            <person name="Fang X."/>
            <person name="Peng M."/>
            <person name="Huang J."/>
        </authorList>
    </citation>
    <scope>NUCLEOTIDE SEQUENCE [LARGE SCALE GENOMIC DNA]</scope>
    <source>
        <strain evidence="3">race 1</strain>
    </source>
</reference>
<feature type="chain" id="PRO_5004121600" evidence="1">
    <location>
        <begin position="28"/>
        <end position="168"/>
    </location>
</feature>
<dbReference type="AlphaFoldDB" id="N4UEE4"/>
<protein>
    <submittedName>
        <fullName evidence="2">Uncharacterized protein</fullName>
    </submittedName>
</protein>